<keyword evidence="5 9" id="KW-0822">Tryptophan biosynthesis</keyword>
<keyword evidence="6 9" id="KW-0057">Aromatic amino acid biosynthesis</keyword>
<evidence type="ECO:0000256" key="10">
    <source>
        <dbReference type="RuleBase" id="RU003662"/>
    </source>
</evidence>
<dbReference type="RefSeq" id="WP_068609216.1">
    <property type="nucleotide sequence ID" value="NZ_CP011388.1"/>
</dbReference>
<dbReference type="GO" id="GO:0005829">
    <property type="term" value="C:cytosol"/>
    <property type="evidence" value="ECO:0007669"/>
    <property type="project" value="TreeGrafter"/>
</dbReference>
<evidence type="ECO:0000313" key="12">
    <source>
        <dbReference type="Proteomes" id="UP000076927"/>
    </source>
</evidence>
<feature type="active site" description="Proton acceptor" evidence="9">
    <location>
        <position position="49"/>
    </location>
</feature>
<comment type="catalytic activity">
    <reaction evidence="8 9">
        <text>(1S,2R)-1-C-(indol-3-yl)glycerol 3-phosphate + L-serine = D-glyceraldehyde 3-phosphate + L-tryptophan + H2O</text>
        <dbReference type="Rhea" id="RHEA:10532"/>
        <dbReference type="ChEBI" id="CHEBI:15377"/>
        <dbReference type="ChEBI" id="CHEBI:33384"/>
        <dbReference type="ChEBI" id="CHEBI:57912"/>
        <dbReference type="ChEBI" id="CHEBI:58866"/>
        <dbReference type="ChEBI" id="CHEBI:59776"/>
        <dbReference type="EC" id="4.2.1.20"/>
    </reaction>
</comment>
<dbReference type="UniPathway" id="UPA00035">
    <property type="reaction ID" value="UER00044"/>
</dbReference>
<dbReference type="InterPro" id="IPR002028">
    <property type="entry name" value="Trp_synthase_suA"/>
</dbReference>
<dbReference type="CDD" id="cd04724">
    <property type="entry name" value="Tryptophan_synthase_alpha"/>
    <property type="match status" value="1"/>
</dbReference>
<evidence type="ECO:0000256" key="5">
    <source>
        <dbReference type="ARBA" id="ARBA00022822"/>
    </source>
</evidence>
<dbReference type="GO" id="GO:0004834">
    <property type="term" value="F:tryptophan synthase activity"/>
    <property type="evidence" value="ECO:0007669"/>
    <property type="project" value="UniProtKB-UniRule"/>
</dbReference>
<sequence>MNRIDQTFQQLKRDGQSALIPFITVGDPDVATSIRIIQAMEEAGADLIELGVPYSDPLADGPVIQRASQRALEHQITVIDCIKAAGESRKSGVNLPFILFTYYNPLLQLGFETLFNLLRENDISGLIIPDLPVEESSVIAKYTSEYNIHLIPLVAPTSNERIERIVNSASGFIYCVSSLGVTGERADFHQEVEKFIQNVKEATSLPVAVGFGISNREQVERFSELCDGVIVGSAIVRKIEEVLPELTNHEAERQDAGLLKIRDFVRQLKL</sequence>
<evidence type="ECO:0000256" key="4">
    <source>
        <dbReference type="ARBA" id="ARBA00022605"/>
    </source>
</evidence>
<dbReference type="InterPro" id="IPR011060">
    <property type="entry name" value="RibuloseP-bd_barrel"/>
</dbReference>
<dbReference type="PROSITE" id="PS00167">
    <property type="entry name" value="TRP_SYNTHASE_ALPHA"/>
    <property type="match status" value="1"/>
</dbReference>
<dbReference type="KEGG" id="pswu:SY83_18525"/>
<keyword evidence="7 9" id="KW-0456">Lyase</keyword>
<comment type="function">
    <text evidence="1 9">The alpha subunit is responsible for the aldol cleavage of indoleglycerol phosphate to indole and glyceraldehyde 3-phosphate.</text>
</comment>
<dbReference type="PANTHER" id="PTHR43406:SF1">
    <property type="entry name" value="TRYPTOPHAN SYNTHASE ALPHA CHAIN, CHLOROPLASTIC"/>
    <property type="match status" value="1"/>
</dbReference>
<dbReference type="InterPro" id="IPR018204">
    <property type="entry name" value="Trp_synthase_alpha_AS"/>
</dbReference>
<comment type="similarity">
    <text evidence="9 10">Belongs to the TrpA family.</text>
</comment>
<name>A0A172TLP8_9BACL</name>
<proteinExistence type="inferred from homology"/>
<dbReference type="InterPro" id="IPR013785">
    <property type="entry name" value="Aldolase_TIM"/>
</dbReference>
<evidence type="ECO:0000256" key="7">
    <source>
        <dbReference type="ARBA" id="ARBA00023239"/>
    </source>
</evidence>
<dbReference type="NCBIfam" id="TIGR00262">
    <property type="entry name" value="trpA"/>
    <property type="match status" value="1"/>
</dbReference>
<dbReference type="AlphaFoldDB" id="A0A172TLP8"/>
<dbReference type="Pfam" id="PF00290">
    <property type="entry name" value="Trp_syntA"/>
    <property type="match status" value="1"/>
</dbReference>
<dbReference type="Proteomes" id="UP000076927">
    <property type="component" value="Chromosome"/>
</dbReference>
<evidence type="ECO:0000256" key="6">
    <source>
        <dbReference type="ARBA" id="ARBA00023141"/>
    </source>
</evidence>
<dbReference type="SUPFAM" id="SSF51366">
    <property type="entry name" value="Ribulose-phoshate binding barrel"/>
    <property type="match status" value="1"/>
</dbReference>
<evidence type="ECO:0000256" key="1">
    <source>
        <dbReference type="ARBA" id="ARBA00003365"/>
    </source>
</evidence>
<keyword evidence="4 9" id="KW-0028">Amino-acid biosynthesis</keyword>
<organism evidence="11 12">
    <name type="scientific">Paenibacillus swuensis</name>
    <dbReference type="NCBI Taxonomy" id="1178515"/>
    <lineage>
        <taxon>Bacteria</taxon>
        <taxon>Bacillati</taxon>
        <taxon>Bacillota</taxon>
        <taxon>Bacilli</taxon>
        <taxon>Bacillales</taxon>
        <taxon>Paenibacillaceae</taxon>
        <taxon>Paenibacillus</taxon>
    </lineage>
</organism>
<dbReference type="HAMAP" id="MF_00131">
    <property type="entry name" value="Trp_synth_alpha"/>
    <property type="match status" value="1"/>
</dbReference>
<dbReference type="FunFam" id="3.20.20.70:FF:000037">
    <property type="entry name" value="Tryptophan synthase alpha chain"/>
    <property type="match status" value="1"/>
</dbReference>
<evidence type="ECO:0000256" key="2">
    <source>
        <dbReference type="ARBA" id="ARBA00004733"/>
    </source>
</evidence>
<protein>
    <recommendedName>
        <fullName evidence="9">Tryptophan synthase alpha chain</fullName>
        <ecNumber evidence="9">4.2.1.20</ecNumber>
    </recommendedName>
</protein>
<evidence type="ECO:0000256" key="8">
    <source>
        <dbReference type="ARBA" id="ARBA00049047"/>
    </source>
</evidence>
<accession>A0A172TLP8</accession>
<dbReference type="PANTHER" id="PTHR43406">
    <property type="entry name" value="TRYPTOPHAN SYNTHASE, ALPHA CHAIN"/>
    <property type="match status" value="1"/>
</dbReference>
<comment type="subunit">
    <text evidence="3 9">Tetramer of two alpha and two beta chains.</text>
</comment>
<dbReference type="EMBL" id="CP011388">
    <property type="protein sequence ID" value="ANE47961.1"/>
    <property type="molecule type" value="Genomic_DNA"/>
</dbReference>
<reference evidence="11 12" key="1">
    <citation type="submission" date="2015-01" db="EMBL/GenBank/DDBJ databases">
        <title>Paenibacillus swuensis/DY6/whole genome sequencing.</title>
        <authorList>
            <person name="Kim M.K."/>
            <person name="Srinivasan S."/>
            <person name="Lee J.-J."/>
        </authorList>
    </citation>
    <scope>NUCLEOTIDE SEQUENCE [LARGE SCALE GENOMIC DNA]</scope>
    <source>
        <strain evidence="11 12">DY6</strain>
    </source>
</reference>
<dbReference type="PATRIC" id="fig|1178515.4.peg.3736"/>
<evidence type="ECO:0000256" key="9">
    <source>
        <dbReference type="HAMAP-Rule" id="MF_00131"/>
    </source>
</evidence>
<evidence type="ECO:0000256" key="3">
    <source>
        <dbReference type="ARBA" id="ARBA00011270"/>
    </source>
</evidence>
<keyword evidence="12" id="KW-1185">Reference proteome</keyword>
<comment type="pathway">
    <text evidence="2 9">Amino-acid biosynthesis; L-tryptophan biosynthesis; L-tryptophan from chorismate: step 5/5.</text>
</comment>
<dbReference type="OrthoDB" id="9804578at2"/>
<feature type="active site" description="Proton acceptor" evidence="9">
    <location>
        <position position="60"/>
    </location>
</feature>
<gene>
    <name evidence="9" type="primary">trpA</name>
    <name evidence="11" type="ORF">SY83_18525</name>
</gene>
<dbReference type="STRING" id="1178515.SY83_18525"/>
<dbReference type="EC" id="4.2.1.20" evidence="9"/>
<dbReference type="Gene3D" id="3.20.20.70">
    <property type="entry name" value="Aldolase class I"/>
    <property type="match status" value="1"/>
</dbReference>
<evidence type="ECO:0000313" key="11">
    <source>
        <dbReference type="EMBL" id="ANE47961.1"/>
    </source>
</evidence>